<accession>A0A7C4D8Q7</accession>
<sequence>MSVENKPKYVVKIKDKEIEINENTIRIMREYLHRPMSLDELASKLGLEDWEEAYEFFKKIPAWIIWTPPGLWKYRLEWVEKSGEEK</sequence>
<dbReference type="AlphaFoldDB" id="A0A7C4D8Q7"/>
<evidence type="ECO:0000313" key="1">
    <source>
        <dbReference type="EMBL" id="HGM58716.1"/>
    </source>
</evidence>
<comment type="caution">
    <text evidence="1">The sequence shown here is derived from an EMBL/GenBank/DDBJ whole genome shotgun (WGS) entry which is preliminary data.</text>
</comment>
<evidence type="ECO:0000313" key="2">
    <source>
        <dbReference type="EMBL" id="HGU64789.1"/>
    </source>
</evidence>
<organism evidence="1">
    <name type="scientific">Staphylothermus marinus</name>
    <dbReference type="NCBI Taxonomy" id="2280"/>
    <lineage>
        <taxon>Archaea</taxon>
        <taxon>Thermoproteota</taxon>
        <taxon>Thermoprotei</taxon>
        <taxon>Desulfurococcales</taxon>
        <taxon>Desulfurococcaceae</taxon>
        <taxon>Staphylothermus</taxon>
    </lineage>
</organism>
<reference evidence="1" key="1">
    <citation type="journal article" date="2020" name="mSystems">
        <title>Genome- and Community-Level Interaction Insights into Carbon Utilization and Element Cycling Functions of Hydrothermarchaeota in Hydrothermal Sediment.</title>
        <authorList>
            <person name="Zhou Z."/>
            <person name="Liu Y."/>
            <person name="Xu W."/>
            <person name="Pan J."/>
            <person name="Luo Z.H."/>
            <person name="Li M."/>
        </authorList>
    </citation>
    <scope>NUCLEOTIDE SEQUENCE [LARGE SCALE GENOMIC DNA]</scope>
    <source>
        <strain evidence="2">SpSt-622</strain>
        <strain evidence="1">SpSt-642</strain>
    </source>
</reference>
<proteinExistence type="predicted"/>
<dbReference type="EMBL" id="DTAN01000043">
    <property type="protein sequence ID" value="HGU64789.1"/>
    <property type="molecule type" value="Genomic_DNA"/>
</dbReference>
<gene>
    <name evidence="2" type="ORF">ENT92_01045</name>
    <name evidence="1" type="ORF">ENU14_03915</name>
</gene>
<name>A0A7C4D8Q7_STAMA</name>
<dbReference type="EMBL" id="DTBJ01000029">
    <property type="protein sequence ID" value="HGM58716.1"/>
    <property type="molecule type" value="Genomic_DNA"/>
</dbReference>
<protein>
    <submittedName>
        <fullName evidence="1">Uncharacterized protein</fullName>
    </submittedName>
</protein>